<keyword evidence="12" id="KW-1185">Reference proteome</keyword>
<dbReference type="InterPro" id="IPR036395">
    <property type="entry name" value="Cu_fist_DNA-bd_dom_sf"/>
</dbReference>
<dbReference type="SMART" id="SM00412">
    <property type="entry name" value="Cu_FIST"/>
    <property type="match status" value="1"/>
</dbReference>
<dbReference type="InterPro" id="IPR051763">
    <property type="entry name" value="Copper_Homeo_Regul"/>
</dbReference>
<feature type="region of interest" description="Disordered" evidence="8">
    <location>
        <begin position="545"/>
        <end position="569"/>
    </location>
</feature>
<dbReference type="Gene3D" id="3.90.430.10">
    <property type="entry name" value="Copper fist DNA-binding domain"/>
    <property type="match status" value="1"/>
</dbReference>
<evidence type="ECO:0000256" key="2">
    <source>
        <dbReference type="ARBA" id="ARBA00022723"/>
    </source>
</evidence>
<dbReference type="PROSITE" id="PS50073">
    <property type="entry name" value="COPPER_FIST_2"/>
    <property type="match status" value="1"/>
</dbReference>
<name>A0A2P5I5T8_DIAHE</name>
<keyword evidence="3" id="KW-0862">Zinc</keyword>
<evidence type="ECO:0000256" key="4">
    <source>
        <dbReference type="ARBA" id="ARBA00023008"/>
    </source>
</evidence>
<evidence type="ECO:0000256" key="3">
    <source>
        <dbReference type="ARBA" id="ARBA00022833"/>
    </source>
</evidence>
<dbReference type="AlphaFoldDB" id="A0A2P5I5T8"/>
<evidence type="ECO:0000256" key="5">
    <source>
        <dbReference type="ARBA" id="ARBA00023015"/>
    </source>
</evidence>
<keyword evidence="4" id="KW-0186">Copper</keyword>
<dbReference type="PANTHER" id="PTHR28088:SF5">
    <property type="entry name" value="TRANSCRIPTIONAL ACTIVATOR HAA1-RELATED"/>
    <property type="match status" value="1"/>
</dbReference>
<dbReference type="GO" id="GO:0045944">
    <property type="term" value="P:positive regulation of transcription by RNA polymerase II"/>
    <property type="evidence" value="ECO:0007669"/>
    <property type="project" value="TreeGrafter"/>
</dbReference>
<dbReference type="Pfam" id="PF00649">
    <property type="entry name" value="Copper-fist"/>
    <property type="match status" value="1"/>
</dbReference>
<dbReference type="Proteomes" id="UP000094444">
    <property type="component" value="Unassembled WGS sequence"/>
</dbReference>
<feature type="chain" id="PRO_5015132156" description="Copper-fist domain-containing protein" evidence="9">
    <location>
        <begin position="22"/>
        <end position="1196"/>
    </location>
</feature>
<evidence type="ECO:0000256" key="9">
    <source>
        <dbReference type="SAM" id="SignalP"/>
    </source>
</evidence>
<dbReference type="PANTHER" id="PTHR28088">
    <property type="entry name" value="TRANSCRIPTIONAL ACTIVATOR HAA1-RELATED"/>
    <property type="match status" value="1"/>
</dbReference>
<evidence type="ECO:0000259" key="10">
    <source>
        <dbReference type="PROSITE" id="PS50073"/>
    </source>
</evidence>
<evidence type="ECO:0000256" key="7">
    <source>
        <dbReference type="ARBA" id="ARBA00023242"/>
    </source>
</evidence>
<dbReference type="EMBL" id="MAVT02000233">
    <property type="protein sequence ID" value="POS77865.1"/>
    <property type="molecule type" value="Genomic_DNA"/>
</dbReference>
<keyword evidence="5" id="KW-0805">Transcription regulation</keyword>
<feature type="compositionally biased region" description="Polar residues" evidence="8">
    <location>
        <begin position="955"/>
        <end position="964"/>
    </location>
</feature>
<dbReference type="InterPro" id="IPR001083">
    <property type="entry name" value="Cu_fist_DNA-bd_dom"/>
</dbReference>
<gene>
    <name evidence="11" type="ORF">DHEL01_v203730</name>
</gene>
<dbReference type="GO" id="GO:0006878">
    <property type="term" value="P:intracellular copper ion homeostasis"/>
    <property type="evidence" value="ECO:0007669"/>
    <property type="project" value="TreeGrafter"/>
</dbReference>
<organism evidence="11 12">
    <name type="scientific">Diaporthe helianthi</name>
    <dbReference type="NCBI Taxonomy" id="158607"/>
    <lineage>
        <taxon>Eukaryota</taxon>
        <taxon>Fungi</taxon>
        <taxon>Dikarya</taxon>
        <taxon>Ascomycota</taxon>
        <taxon>Pezizomycotina</taxon>
        <taxon>Sordariomycetes</taxon>
        <taxon>Sordariomycetidae</taxon>
        <taxon>Diaporthales</taxon>
        <taxon>Diaporthaceae</taxon>
        <taxon>Diaporthe</taxon>
    </lineage>
</organism>
<dbReference type="GO" id="GO:0005507">
    <property type="term" value="F:copper ion binding"/>
    <property type="evidence" value="ECO:0007669"/>
    <property type="project" value="InterPro"/>
</dbReference>
<comment type="caution">
    <text evidence="11">The sequence shown here is derived from an EMBL/GenBank/DDBJ whole genome shotgun (WGS) entry which is preliminary data.</text>
</comment>
<feature type="domain" description="Copper-fist" evidence="10">
    <location>
        <begin position="786"/>
        <end position="813"/>
    </location>
</feature>
<keyword evidence="2" id="KW-0479">Metal-binding</keyword>
<proteinExistence type="predicted"/>
<dbReference type="SMART" id="SM01090">
    <property type="entry name" value="Copper-fist"/>
    <property type="match status" value="1"/>
</dbReference>
<keyword evidence="9" id="KW-0732">Signal</keyword>
<feature type="signal peptide" evidence="9">
    <location>
        <begin position="1"/>
        <end position="21"/>
    </location>
</feature>
<feature type="region of interest" description="Disordered" evidence="8">
    <location>
        <begin position="953"/>
        <end position="977"/>
    </location>
</feature>
<dbReference type="InParanoid" id="A0A2P5I5T8"/>
<dbReference type="GO" id="GO:0000981">
    <property type="term" value="F:DNA-binding transcription factor activity, RNA polymerase II-specific"/>
    <property type="evidence" value="ECO:0007669"/>
    <property type="project" value="TreeGrafter"/>
</dbReference>
<evidence type="ECO:0000313" key="12">
    <source>
        <dbReference type="Proteomes" id="UP000094444"/>
    </source>
</evidence>
<dbReference type="GO" id="GO:0000978">
    <property type="term" value="F:RNA polymerase II cis-regulatory region sequence-specific DNA binding"/>
    <property type="evidence" value="ECO:0007669"/>
    <property type="project" value="TreeGrafter"/>
</dbReference>
<comment type="subcellular location">
    <subcellularLocation>
        <location evidence="1">Nucleus</location>
    </subcellularLocation>
</comment>
<evidence type="ECO:0000256" key="8">
    <source>
        <dbReference type="SAM" id="MobiDB-lite"/>
    </source>
</evidence>
<evidence type="ECO:0000256" key="6">
    <source>
        <dbReference type="ARBA" id="ARBA00023163"/>
    </source>
</evidence>
<dbReference type="SUPFAM" id="SSF57879">
    <property type="entry name" value="Zinc domain conserved in yeast copper-regulated transcription factors"/>
    <property type="match status" value="1"/>
</dbReference>
<reference evidence="11" key="1">
    <citation type="submission" date="2017-09" db="EMBL/GenBank/DDBJ databases">
        <title>Polyketide synthases of a Diaporthe helianthi virulent isolate.</title>
        <authorList>
            <person name="Baroncelli R."/>
        </authorList>
    </citation>
    <scope>NUCLEOTIDE SEQUENCE [LARGE SCALE GENOMIC DNA]</scope>
    <source>
        <strain evidence="11">7/96</strain>
    </source>
</reference>
<keyword evidence="6" id="KW-0804">Transcription</keyword>
<dbReference type="OrthoDB" id="5600085at2759"/>
<keyword evidence="7" id="KW-0539">Nucleus</keyword>
<accession>A0A2P5I5T8</accession>
<dbReference type="GO" id="GO:0005634">
    <property type="term" value="C:nucleus"/>
    <property type="evidence" value="ECO:0007669"/>
    <property type="project" value="UniProtKB-SubCell"/>
</dbReference>
<dbReference type="GO" id="GO:0006879">
    <property type="term" value="P:intracellular iron ion homeostasis"/>
    <property type="evidence" value="ECO:0007669"/>
    <property type="project" value="TreeGrafter"/>
</dbReference>
<evidence type="ECO:0000256" key="1">
    <source>
        <dbReference type="ARBA" id="ARBA00004123"/>
    </source>
</evidence>
<protein>
    <recommendedName>
        <fullName evidence="10">Copper-fist domain-containing protein</fullName>
    </recommendedName>
</protein>
<sequence length="1196" mass="125767">MASLRVRVLLGAIALNNLVTARVNWTIATRLTVFGTVESSCPDTAPTSDTAYWQVWSDGSVISNGDSQPAGAVTSFYITNGFHGVAGNRYDSTTLTNIKLAEPLGSGGGCWQTLAENNTIGVGNCDGSDSQIFWVDTMRSSNPVNSSSILTHSMDTPVPPSGGTGQLVAQDNGGDSLFCFYDANSSELVVPDGKYVPSSQRSNLTTAAVPPSGTFTPVVQLPGCVTADGVPSFDSMDCLIATAFNGAPAGCDTDPEQTDCILNYLAAFCADLVDSSAVAGIPLSDANSSLEACAKAIPLGPCVANPSGAACASGLFAGIKFPAGTRSGGSSSSKRFEELVGRQTRDSMFPKEDWDLAAEQFIIGVVKSLLNQVSRTAKTLAQGSIENAEILCIGLSGALNNDFLAKKCRSIWKIHEAEAPTLEYNGKIEQAGGIAADIITLLMPVADALKAAEAMAPETWARLGGLFKSKAVSGGTVLEAVEGSSTVKISKLGPKGEPIAFASEEEAASTLKTAEETGFRNCNKIMGAAAKRAGNLEVACSSYSYSDSDPNVPDNEGGDRTPEPAAPKVLTPSRRLTAEEETLLDSLNNEFSTFMTSGRDSEAPFTNPDLKKYKDRIAALNGANGNKVITQDFQTQFGLTDEEQVATEEWAAYAKIKPDVLRTAVDKIPNFEGTVMRHTILDAETLEMLVNFRAGSSDLVVNTDSWDPNTGSAFRDLMATAPGLQRQGFVNFGPRLFVINSRFGKYITPASYGEDEIIFLDEAQGKFKLLGFGGEDATNPTVFYRSCIKGHRSSTCNHLGGPLWAVRPAGRPNKACVHGPGDLCLCAHYFPLTWLKAAVPRNKKCSCQGSGGTGKKCMCGHSNGAAPSTPDEETQPIFFQDLVARGLQVTTEPVDIEPQPPQSCCSGPKPAPPPTPAASSCCSQPASTAPAAPAATTAPSSCCSQPVKPEPPTPMTFTNGNEHNGNGHMKTESLSSASFTAQAPVSVSGPAPQFQPAPDFKVLAMTAAQAAHRNSGDHMCNCGPTCNCVLCIDHPYNTATMNHIASEFGQMMTTDDSAISPTISSNAGPPAAFSQPWPSTNGGMANTMMAPAQPFSEPIMAHQSPPQQATDIFLNPADFQMFNFAFPLDNINQYDPQPDFSFGAMPPEMDMDIGDMDMSGLCGGMPEGCPCGDDCACIGCLVHGKPSNGIPATSWS</sequence>
<evidence type="ECO:0000313" key="11">
    <source>
        <dbReference type="EMBL" id="POS77865.1"/>
    </source>
</evidence>